<dbReference type="Gene3D" id="3.40.50.2300">
    <property type="match status" value="1"/>
</dbReference>
<dbReference type="CDD" id="cd16345">
    <property type="entry name" value="LMWP_ArsC"/>
    <property type="match status" value="1"/>
</dbReference>
<dbReference type="InterPro" id="IPR036196">
    <property type="entry name" value="Ptyr_pPase_sf"/>
</dbReference>
<evidence type="ECO:0000259" key="3">
    <source>
        <dbReference type="SMART" id="SM00226"/>
    </source>
</evidence>
<gene>
    <name evidence="4" type="ORF">ACFOEB_04835</name>
</gene>
<accession>A0ABV7HPJ6</accession>
<evidence type="ECO:0000256" key="2">
    <source>
        <dbReference type="SAM" id="MobiDB-lite"/>
    </source>
</evidence>
<reference evidence="5" key="1">
    <citation type="journal article" date="2019" name="Int. J. Syst. Evol. Microbiol.">
        <title>The Global Catalogue of Microorganisms (GCM) 10K type strain sequencing project: providing services to taxonomists for standard genome sequencing and annotation.</title>
        <authorList>
            <consortium name="The Broad Institute Genomics Platform"/>
            <consortium name="The Broad Institute Genome Sequencing Center for Infectious Disease"/>
            <person name="Wu L."/>
            <person name="Ma J."/>
        </authorList>
    </citation>
    <scope>NUCLEOTIDE SEQUENCE [LARGE SCALE GENOMIC DNA]</scope>
    <source>
        <strain evidence="5">KCTC 52141</strain>
    </source>
</reference>
<name>A0ABV7HPJ6_9GAMM</name>
<feature type="region of interest" description="Disordered" evidence="2">
    <location>
        <begin position="139"/>
        <end position="159"/>
    </location>
</feature>
<evidence type="ECO:0000313" key="5">
    <source>
        <dbReference type="Proteomes" id="UP001595548"/>
    </source>
</evidence>
<evidence type="ECO:0000313" key="4">
    <source>
        <dbReference type="EMBL" id="MFC3154521.1"/>
    </source>
</evidence>
<dbReference type="Proteomes" id="UP001595548">
    <property type="component" value="Unassembled WGS sequence"/>
</dbReference>
<dbReference type="PANTHER" id="PTHR43428">
    <property type="entry name" value="ARSENATE REDUCTASE"/>
    <property type="match status" value="1"/>
</dbReference>
<keyword evidence="5" id="KW-1185">Reference proteome</keyword>
<proteinExistence type="predicted"/>
<protein>
    <submittedName>
        <fullName evidence="4">Arsenate reductase ArsC</fullName>
        <ecNumber evidence="4">1.20.4.4</ecNumber>
    </submittedName>
</protein>
<feature type="domain" description="Phosphotyrosine protein phosphatase I" evidence="3">
    <location>
        <begin position="1"/>
        <end position="136"/>
    </location>
</feature>
<dbReference type="RefSeq" id="WP_041521697.1">
    <property type="nucleotide sequence ID" value="NZ_AP031500.1"/>
</dbReference>
<organism evidence="4 5">
    <name type="scientific">Gilvimarinus japonicus</name>
    <dbReference type="NCBI Taxonomy" id="1796469"/>
    <lineage>
        <taxon>Bacteria</taxon>
        <taxon>Pseudomonadati</taxon>
        <taxon>Pseudomonadota</taxon>
        <taxon>Gammaproteobacteria</taxon>
        <taxon>Cellvibrionales</taxon>
        <taxon>Cellvibrionaceae</taxon>
        <taxon>Gilvimarinus</taxon>
    </lineage>
</organism>
<sequence>MKILFVCTHNACRSVLAEVVARDLGNGRIQSASAGSAPAGRIHPLTLNFLRGKGVATDGLSSQGMDEFESFAPDLVITVCDRAAGESCPLWMGDTAKAHWGLPDPSHTEGGPVAVATAFDNVYQLISKRVEKMLAEPLESMSPDELQSLANRVAEQVPA</sequence>
<evidence type="ECO:0000256" key="1">
    <source>
        <dbReference type="ARBA" id="ARBA00022849"/>
    </source>
</evidence>
<keyword evidence="1" id="KW-0059">Arsenical resistance</keyword>
<dbReference type="SUPFAM" id="SSF52788">
    <property type="entry name" value="Phosphotyrosine protein phosphatases I"/>
    <property type="match status" value="1"/>
</dbReference>
<keyword evidence="4" id="KW-0560">Oxidoreductase</keyword>
<dbReference type="InterPro" id="IPR023485">
    <property type="entry name" value="Ptyr_pPase"/>
</dbReference>
<comment type="caution">
    <text evidence="4">The sequence shown here is derived from an EMBL/GenBank/DDBJ whole genome shotgun (WGS) entry which is preliminary data.</text>
</comment>
<dbReference type="PANTHER" id="PTHR43428:SF1">
    <property type="entry name" value="ARSENATE REDUCTASE"/>
    <property type="match status" value="1"/>
</dbReference>
<dbReference type="EC" id="1.20.4.4" evidence="4"/>
<dbReference type="GO" id="GO:0030612">
    <property type="term" value="F:arsenate reductase (thioredoxin) activity"/>
    <property type="evidence" value="ECO:0007669"/>
    <property type="project" value="UniProtKB-EC"/>
</dbReference>
<dbReference type="SMART" id="SM00226">
    <property type="entry name" value="LMWPc"/>
    <property type="match status" value="1"/>
</dbReference>
<dbReference type="Pfam" id="PF01451">
    <property type="entry name" value="LMWPc"/>
    <property type="match status" value="1"/>
</dbReference>
<dbReference type="EMBL" id="JBHRTL010000004">
    <property type="protein sequence ID" value="MFC3154521.1"/>
    <property type="molecule type" value="Genomic_DNA"/>
</dbReference>